<dbReference type="AlphaFoldDB" id="A0ABD1UQS5"/>
<reference evidence="3" key="1">
    <citation type="submission" date="2024-07" db="EMBL/GenBank/DDBJ databases">
        <title>Two chromosome-level genome assemblies of Korean endemic species Abeliophyllum distichum and Forsythia ovata (Oleaceae).</title>
        <authorList>
            <person name="Jang H."/>
        </authorList>
    </citation>
    <scope>NUCLEOTIDE SEQUENCE [LARGE SCALE GENOMIC DNA]</scope>
</reference>
<name>A0ABD1UQS5_9LAMI</name>
<accession>A0ABD1UQS5</accession>
<dbReference type="InterPro" id="IPR025476">
    <property type="entry name" value="Helitron_helicase-like"/>
</dbReference>
<dbReference type="PANTHER" id="PTHR45786">
    <property type="entry name" value="DNA BINDING PROTEIN-LIKE"/>
    <property type="match status" value="1"/>
</dbReference>
<dbReference type="Pfam" id="PF04493">
    <property type="entry name" value="Endonuclease_5"/>
    <property type="match status" value="1"/>
</dbReference>
<evidence type="ECO:0000313" key="2">
    <source>
        <dbReference type="EMBL" id="KAL2527399.1"/>
    </source>
</evidence>
<evidence type="ECO:0000259" key="1">
    <source>
        <dbReference type="Pfam" id="PF14214"/>
    </source>
</evidence>
<keyword evidence="3" id="KW-1185">Reference proteome</keyword>
<dbReference type="PANTHER" id="PTHR45786:SF74">
    <property type="entry name" value="ATP-DEPENDENT DNA HELICASE"/>
    <property type="match status" value="1"/>
</dbReference>
<dbReference type="EMBL" id="JBFOLK010000003">
    <property type="protein sequence ID" value="KAL2527399.1"/>
    <property type="molecule type" value="Genomic_DNA"/>
</dbReference>
<gene>
    <name evidence="2" type="ORF">Adt_12453</name>
</gene>
<dbReference type="Pfam" id="PF14214">
    <property type="entry name" value="Helitron_like_N"/>
    <property type="match status" value="1"/>
</dbReference>
<dbReference type="Gene3D" id="3.30.2170.10">
    <property type="entry name" value="archaeoglobus fulgidus dsm 4304 superfamily"/>
    <property type="match status" value="1"/>
</dbReference>
<sequence>METMGCIKRYRNKRRRDIRLQKLQNEYTDNFARYRQQISSERSEGINILTCNHNDDYNILDDNISEVLNNRETNIGGPVLKEKKSRSQVSCREYYCSKLQVRSFSNSILLHAGKLLQQYIVDMYVKIETSRLDYFRMNQTQLRAELYQEIVDSIEIGESRGSKVGRRVVLPSSFIGRPRDMKKRYMDAMSLVQKSQKNVVSPGTYLIAFDWIHLLYYKSWCFKAIRSTQDALKPIFISVGHRVSLASAIKIVKMNCRFRVLEPIRQEHQIYLSQARFFDARLVNFHTFLNIQIFSTT</sequence>
<feature type="domain" description="Helitron helicase-like" evidence="1">
    <location>
        <begin position="94"/>
        <end position="196"/>
    </location>
</feature>
<dbReference type="Proteomes" id="UP001604336">
    <property type="component" value="Unassembled WGS sequence"/>
</dbReference>
<protein>
    <submittedName>
        <fullName evidence="2">Helitron helicase-like domain containing protein</fullName>
    </submittedName>
</protein>
<comment type="caution">
    <text evidence="2">The sequence shown here is derived from an EMBL/GenBank/DDBJ whole genome shotgun (WGS) entry which is preliminary data.</text>
</comment>
<dbReference type="InterPro" id="IPR007581">
    <property type="entry name" value="Endonuclease-V"/>
</dbReference>
<proteinExistence type="predicted"/>
<evidence type="ECO:0000313" key="3">
    <source>
        <dbReference type="Proteomes" id="UP001604336"/>
    </source>
</evidence>
<organism evidence="2 3">
    <name type="scientific">Abeliophyllum distichum</name>
    <dbReference type="NCBI Taxonomy" id="126358"/>
    <lineage>
        <taxon>Eukaryota</taxon>
        <taxon>Viridiplantae</taxon>
        <taxon>Streptophyta</taxon>
        <taxon>Embryophyta</taxon>
        <taxon>Tracheophyta</taxon>
        <taxon>Spermatophyta</taxon>
        <taxon>Magnoliopsida</taxon>
        <taxon>eudicotyledons</taxon>
        <taxon>Gunneridae</taxon>
        <taxon>Pentapetalae</taxon>
        <taxon>asterids</taxon>
        <taxon>lamiids</taxon>
        <taxon>Lamiales</taxon>
        <taxon>Oleaceae</taxon>
        <taxon>Forsythieae</taxon>
        <taxon>Abeliophyllum</taxon>
    </lineage>
</organism>